<gene>
    <name evidence="1" type="ORF">F6V30_00100</name>
</gene>
<comment type="caution">
    <text evidence="1">The sequence shown here is derived from an EMBL/GenBank/DDBJ whole genome shotgun (WGS) entry which is preliminary data.</text>
</comment>
<proteinExistence type="predicted"/>
<reference evidence="1 2" key="1">
    <citation type="journal article" date="2020" name="Microorganisms">
        <title>Description of Three Novel Members in the Family Geobacteraceae, Oryzomonas japonicum gen. nov., sp. nov., Oryzomonas sagensis sp. nov., and Oryzomonas ruber sp. nov.</title>
        <authorList>
            <person name="Xu Z."/>
            <person name="Masuda Y."/>
            <person name="Hayakawa C."/>
            <person name="Ushijima N."/>
            <person name="Kawano K."/>
            <person name="Shiratori Y."/>
            <person name="Senoo K."/>
            <person name="Itoh H."/>
        </authorList>
    </citation>
    <scope>NUCLEOTIDE SEQUENCE [LARGE SCALE GENOMIC DNA]</scope>
    <source>
        <strain evidence="1 2">Red100</strain>
    </source>
</reference>
<organism evidence="1 2">
    <name type="scientific">Oryzomonas sagensis</name>
    <dbReference type="NCBI Taxonomy" id="2603857"/>
    <lineage>
        <taxon>Bacteria</taxon>
        <taxon>Pseudomonadati</taxon>
        <taxon>Thermodesulfobacteriota</taxon>
        <taxon>Desulfuromonadia</taxon>
        <taxon>Geobacterales</taxon>
        <taxon>Geobacteraceae</taxon>
        <taxon>Oryzomonas</taxon>
    </lineage>
</organism>
<dbReference type="Proteomes" id="UP000798046">
    <property type="component" value="Unassembled WGS sequence"/>
</dbReference>
<dbReference type="RefSeq" id="WP_151154524.1">
    <property type="nucleotide sequence ID" value="NZ_VZRA01000001.1"/>
</dbReference>
<evidence type="ECO:0000313" key="2">
    <source>
        <dbReference type="Proteomes" id="UP000798046"/>
    </source>
</evidence>
<dbReference type="Pfam" id="PF13289">
    <property type="entry name" value="SIR2_2"/>
    <property type="match status" value="1"/>
</dbReference>
<name>A0ABQ6TPR4_9BACT</name>
<keyword evidence="2" id="KW-1185">Reference proteome</keyword>
<dbReference type="SUPFAM" id="SSF52467">
    <property type="entry name" value="DHS-like NAD/FAD-binding domain"/>
    <property type="match status" value="1"/>
</dbReference>
<sequence length="1272" mass="145208">MRFLADGPSIPDELLIARDEGRVIFFCGAGVSYARAGLSDFFGLAERVVEALGVTADDPVRKLIDEAKALEIKTKIPGLISADRVFGLLEREFLTRDIEAKVAAALKPSPNADLSAHRIMLDLARSPEGKIRLVTTNFDLLFESCDNSLPKHRNPRIPDPNRPEEFAGIIHLHGHVDNDYQGASGDGFVLSSSEFGDAYLADGWATQFIRSILEKYVVVFVGYAADDPPVHYLLEALNKRSNPLQKMYAFQVGSQNDAEARWGHKGVVPIAYDNTEAHQSLWDTLAAWAVRAVNPDFWCEKIIDMARQGPEKLQPHERGQVAHLVSSLEGARKFAGSNPPPPAEWLCVFDPAIRYLKPNHLGSYLERGPFFDPFDVYGLECDQVPAKIPPPNFYAKREVPADAWNCFAPTPLDLLNLQIGNYAALMGHLSVNVPALPARLSCLGHWICMVSNQPAAVWWASHQIGIYPGIQMQILQEIEKAPSPTIRRAWRFIFTAWKMRKNDSYHQWFLLQASIKLDGWSSAAVRELAGIYRPYLSLRWPYHRGPKPPEPQEGICINDMASLDVQYPTLHERTNIPDKYLVDAVREFRKNLELALNLEKELDSYEYLSLPPIEPDADLEGESSDRDFGIARLFFKFWELFKRLVVFDSAAAKKEFQSWWEDDKVFAQLRIWVAGRKELLTATEGGQLLCSLNDQVFWDGHHQRDLLLVLYNRWNDFPQSIRKKIEKRLVAGRSKYENEEDDKYFEHRAWNSLNLIHWLKEKGCNFSFDVQKVTDKLQRLAPEWKHQYAATAASSRESRGGFVGTDTEYSELLGEPLCGILDKARELSGREIERMINKDPFAGLASERPVRALSALKFAAKRGEWPGWAWQTFLYSQVREKDKPRFSSVIAQRVTGMPIQAITTVIHPVSDWLSKVSRNLITAYREQFDRIWEKVISALQLDTEISKTALVRGSKEPEWVTEALNSPVGKLAQGLMNDPQKEGLKAGKGFPVSWLSHVEDLLGLPDDHRRYALVIFAFNLNWFFYYDPSWTDKNLLSALGKKDENQEAFWDGFFWGAKHPTEKLFFRLKPWLLDLPVQKHVSGRREVNVLSAILLSGWGRMCKKGTKRLVTNEEMRDILLNADDEFRGQIVWHLERWAIDEKVGAWKANLSVFFTEVWPRQKQVKSPKMSAKLCDLTFSSEIVFPVVVDSILPLLTKIEQEGFILPHLRGTKNEIVQKYPEKVLTLLWAVLPDNATKWPYGIGEVLPEIVEAEPALLNDSRWIELKRRWNAR</sequence>
<evidence type="ECO:0008006" key="3">
    <source>
        <dbReference type="Google" id="ProtNLM"/>
    </source>
</evidence>
<evidence type="ECO:0000313" key="1">
    <source>
        <dbReference type="EMBL" id="KAB0671038.1"/>
    </source>
</evidence>
<accession>A0ABQ6TPR4</accession>
<protein>
    <recommendedName>
        <fullName evidence="3">SIR2-like domain-containing protein</fullName>
    </recommendedName>
</protein>
<dbReference type="EMBL" id="VZRA01000001">
    <property type="protein sequence ID" value="KAB0671038.1"/>
    <property type="molecule type" value="Genomic_DNA"/>
</dbReference>
<dbReference type="InterPro" id="IPR029035">
    <property type="entry name" value="DHS-like_NAD/FAD-binding_dom"/>
</dbReference>